<dbReference type="SUPFAM" id="SSF52743">
    <property type="entry name" value="Subtilisin-like"/>
    <property type="match status" value="1"/>
</dbReference>
<dbReference type="InterPro" id="IPR036852">
    <property type="entry name" value="Peptidase_S8/S53_dom_sf"/>
</dbReference>
<feature type="chain" id="PRO_5041218905" evidence="2">
    <location>
        <begin position="25"/>
        <end position="493"/>
    </location>
</feature>
<feature type="signal peptide" evidence="2">
    <location>
        <begin position="1"/>
        <end position="24"/>
    </location>
</feature>
<evidence type="ECO:0000256" key="2">
    <source>
        <dbReference type="SAM" id="SignalP"/>
    </source>
</evidence>
<gene>
    <name evidence="3" type="ORF">OHK93_002852</name>
</gene>
<dbReference type="EMBL" id="JAPUFD010000015">
    <property type="protein sequence ID" value="MDI1491643.1"/>
    <property type="molecule type" value="Genomic_DNA"/>
</dbReference>
<keyword evidence="4" id="KW-1185">Reference proteome</keyword>
<evidence type="ECO:0000256" key="1">
    <source>
        <dbReference type="SAM" id="MobiDB-lite"/>
    </source>
</evidence>
<proteinExistence type="predicted"/>
<evidence type="ECO:0000313" key="3">
    <source>
        <dbReference type="EMBL" id="MDI1491643.1"/>
    </source>
</evidence>
<feature type="region of interest" description="Disordered" evidence="1">
    <location>
        <begin position="146"/>
        <end position="168"/>
    </location>
</feature>
<dbReference type="Proteomes" id="UP001161017">
    <property type="component" value="Unassembled WGS sequence"/>
</dbReference>
<sequence>MGGRLHSKVILVLWSLLYLRCSLAGITVRDGSPKPMQQSNDTKTTANGSDVRSLQEYIVYNSTNDAINKAVDASLPSLLPEDRREKFSFPDINYFFWRVTMSPGELATFKQGNPQASVTANLPLMEETSSSTTATTADLQNVTSMTSQIQNVPGNPPTSGTASSPEQNVDTICQEDAPIDLKAISDIPRNKLYWFFAPGAIRTTEDEDPQNLGTCKASKAAGTKFGASKNLDVNILKVGPGILDHLWAMGTIASQLVTRTGMAARRNAIIVWSLRYDGRVLTPAELVTDPLWSQFIALMNIIHQQNGIIVVPAGDGGSHVPVTKLPAVLRTTLHMPLVVVGGVNYVGYQESYSQDLSKQNPKGASLPATPSTAGDETVWAVDQVECSMRPGPFGIKARGTGFAAATVGGFLASTLANSAQPLAPLVNDPLRFLVDNYSWQRQPGGPKGVIWNRLDGFAPDDGGSDGGGGGWGNGTGLARAGDGGDGPALVATT</sequence>
<reference evidence="3" key="1">
    <citation type="journal article" date="2023" name="Genome Biol. Evol.">
        <title>First Whole Genome Sequence and Flow Cytometry Genome Size Data for the Lichen-Forming Fungus Ramalina farinacea (Ascomycota).</title>
        <authorList>
            <person name="Llewellyn T."/>
            <person name="Mian S."/>
            <person name="Hill R."/>
            <person name="Leitch I.J."/>
            <person name="Gaya E."/>
        </authorList>
    </citation>
    <scope>NUCLEOTIDE SEQUENCE</scope>
    <source>
        <strain evidence="3">LIQ254RAFAR</strain>
    </source>
</reference>
<dbReference type="GO" id="GO:0006508">
    <property type="term" value="P:proteolysis"/>
    <property type="evidence" value="ECO:0007669"/>
    <property type="project" value="InterPro"/>
</dbReference>
<organism evidence="3 4">
    <name type="scientific">Ramalina farinacea</name>
    <dbReference type="NCBI Taxonomy" id="258253"/>
    <lineage>
        <taxon>Eukaryota</taxon>
        <taxon>Fungi</taxon>
        <taxon>Dikarya</taxon>
        <taxon>Ascomycota</taxon>
        <taxon>Pezizomycotina</taxon>
        <taxon>Lecanoromycetes</taxon>
        <taxon>OSLEUM clade</taxon>
        <taxon>Lecanoromycetidae</taxon>
        <taxon>Lecanorales</taxon>
        <taxon>Lecanorineae</taxon>
        <taxon>Ramalinaceae</taxon>
        <taxon>Ramalina</taxon>
    </lineage>
</organism>
<dbReference type="GO" id="GO:0004252">
    <property type="term" value="F:serine-type endopeptidase activity"/>
    <property type="evidence" value="ECO:0007669"/>
    <property type="project" value="InterPro"/>
</dbReference>
<comment type="caution">
    <text evidence="3">The sequence shown here is derived from an EMBL/GenBank/DDBJ whole genome shotgun (WGS) entry which is preliminary data.</text>
</comment>
<evidence type="ECO:0000313" key="4">
    <source>
        <dbReference type="Proteomes" id="UP001161017"/>
    </source>
</evidence>
<accession>A0AA43TXK5</accession>
<feature type="compositionally biased region" description="Gly residues" evidence="1">
    <location>
        <begin position="464"/>
        <end position="486"/>
    </location>
</feature>
<feature type="region of interest" description="Disordered" evidence="1">
    <location>
        <begin position="460"/>
        <end position="493"/>
    </location>
</feature>
<keyword evidence="2" id="KW-0732">Signal</keyword>
<name>A0AA43TXK5_9LECA</name>
<protein>
    <submittedName>
        <fullName evidence="3">Uncharacterized protein</fullName>
    </submittedName>
</protein>
<dbReference type="AlphaFoldDB" id="A0AA43TXK5"/>